<evidence type="ECO:0000256" key="5">
    <source>
        <dbReference type="ARBA" id="ARBA00022553"/>
    </source>
</evidence>
<dbReference type="EMBL" id="NQXA01000003">
    <property type="protein sequence ID" value="PHQ29880.1"/>
    <property type="molecule type" value="Genomic_DNA"/>
</dbReference>
<evidence type="ECO:0000256" key="10">
    <source>
        <dbReference type="ARBA" id="ARBA00022842"/>
    </source>
</evidence>
<feature type="transmembrane region" description="Helical" evidence="15">
    <location>
        <begin position="444"/>
        <end position="471"/>
    </location>
</feature>
<evidence type="ECO:0000256" key="9">
    <source>
        <dbReference type="ARBA" id="ARBA00022840"/>
    </source>
</evidence>
<keyword evidence="11" id="KW-1278">Translocase</keyword>
<feature type="transmembrane region" description="Helical" evidence="15">
    <location>
        <begin position="739"/>
        <end position="760"/>
    </location>
</feature>
<keyword evidence="8 15" id="KW-0547">Nucleotide-binding</keyword>
<dbReference type="NCBIfam" id="TIGR01525">
    <property type="entry name" value="ATPase-IB_hvy"/>
    <property type="match status" value="1"/>
</dbReference>
<dbReference type="Gene3D" id="2.70.150.10">
    <property type="entry name" value="Calcium-transporting ATPase, cytoplasmic transduction domain A"/>
    <property type="match status" value="1"/>
</dbReference>
<dbReference type="GO" id="GO:0016887">
    <property type="term" value="F:ATP hydrolysis activity"/>
    <property type="evidence" value="ECO:0007669"/>
    <property type="project" value="InterPro"/>
</dbReference>
<evidence type="ECO:0000256" key="6">
    <source>
        <dbReference type="ARBA" id="ARBA00022692"/>
    </source>
</evidence>
<dbReference type="SUPFAM" id="SSF81653">
    <property type="entry name" value="Calcium ATPase, transduction domain A"/>
    <property type="match status" value="1"/>
</dbReference>
<dbReference type="RefSeq" id="WP_099645721.1">
    <property type="nucleotide sequence ID" value="NZ_KZ319289.1"/>
</dbReference>
<keyword evidence="18" id="KW-1185">Reference proteome</keyword>
<keyword evidence="4 15" id="KW-1003">Cell membrane</keyword>
<dbReference type="SUPFAM" id="SSF56784">
    <property type="entry name" value="HAD-like"/>
    <property type="match status" value="1"/>
</dbReference>
<evidence type="ECO:0000256" key="11">
    <source>
        <dbReference type="ARBA" id="ARBA00022967"/>
    </source>
</evidence>
<dbReference type="Pfam" id="PF12156">
    <property type="entry name" value="ATPase-cat_bd"/>
    <property type="match status" value="1"/>
</dbReference>
<dbReference type="InterPro" id="IPR018303">
    <property type="entry name" value="ATPase_P-typ_P_site"/>
</dbReference>
<keyword evidence="7 15" id="KW-0479">Metal-binding</keyword>
<keyword evidence="13" id="KW-0406">Ion transport</keyword>
<evidence type="ECO:0000256" key="15">
    <source>
        <dbReference type="RuleBase" id="RU362081"/>
    </source>
</evidence>
<evidence type="ECO:0000256" key="7">
    <source>
        <dbReference type="ARBA" id="ARBA00022723"/>
    </source>
</evidence>
<dbReference type="InterPro" id="IPR036163">
    <property type="entry name" value="HMA_dom_sf"/>
</dbReference>
<dbReference type="Gene3D" id="3.40.1110.10">
    <property type="entry name" value="Calcium-transporting ATPase, cytoplasmic domain N"/>
    <property type="match status" value="1"/>
</dbReference>
<dbReference type="InterPro" id="IPR008250">
    <property type="entry name" value="ATPase_P-typ_transduc_dom_A_sf"/>
</dbReference>
<dbReference type="PRINTS" id="PR00119">
    <property type="entry name" value="CATATPASE"/>
</dbReference>
<feature type="transmembrane region" description="Helical" evidence="15">
    <location>
        <begin position="204"/>
        <end position="222"/>
    </location>
</feature>
<feature type="transmembrane region" description="Helical" evidence="15">
    <location>
        <begin position="165"/>
        <end position="184"/>
    </location>
</feature>
<evidence type="ECO:0000256" key="12">
    <source>
        <dbReference type="ARBA" id="ARBA00022989"/>
    </source>
</evidence>
<dbReference type="PRINTS" id="PR00943">
    <property type="entry name" value="CUATPASE"/>
</dbReference>
<dbReference type="Pfam" id="PF00122">
    <property type="entry name" value="E1-E2_ATPase"/>
    <property type="match status" value="1"/>
</dbReference>
<feature type="transmembrane region" description="Helical" evidence="15">
    <location>
        <begin position="234"/>
        <end position="256"/>
    </location>
</feature>
<dbReference type="CDD" id="cd00371">
    <property type="entry name" value="HMA"/>
    <property type="match status" value="1"/>
</dbReference>
<evidence type="ECO:0000259" key="16">
    <source>
        <dbReference type="PROSITE" id="PS50846"/>
    </source>
</evidence>
<comment type="caution">
    <text evidence="17">The sequence shown here is derived from an EMBL/GenBank/DDBJ whole genome shotgun (WGS) entry which is preliminary data.</text>
</comment>
<dbReference type="InterPro" id="IPR023214">
    <property type="entry name" value="HAD_sf"/>
</dbReference>
<feature type="transmembrane region" description="Helical" evidence="15">
    <location>
        <begin position="420"/>
        <end position="438"/>
    </location>
</feature>
<dbReference type="NCBIfam" id="TIGR01494">
    <property type="entry name" value="ATPase_P-type"/>
    <property type="match status" value="1"/>
</dbReference>
<dbReference type="InterPro" id="IPR001757">
    <property type="entry name" value="P_typ_ATPase"/>
</dbReference>
<keyword evidence="14 15" id="KW-0472">Membrane</keyword>
<dbReference type="InterPro" id="IPR027256">
    <property type="entry name" value="P-typ_ATPase_IB"/>
</dbReference>
<dbReference type="Proteomes" id="UP000229433">
    <property type="component" value="Unassembled WGS sequence"/>
</dbReference>
<feature type="domain" description="HMA" evidence="16">
    <location>
        <begin position="82"/>
        <end position="148"/>
    </location>
</feature>
<comment type="similarity">
    <text evidence="2 15">Belongs to the cation transport ATPase (P-type) (TC 3.A.3) family. Type IB subfamily.</text>
</comment>
<dbReference type="InterPro" id="IPR036412">
    <property type="entry name" value="HAD-like_sf"/>
</dbReference>
<keyword evidence="6 15" id="KW-0812">Transmembrane</keyword>
<dbReference type="GO" id="GO:0005886">
    <property type="term" value="C:plasma membrane"/>
    <property type="evidence" value="ECO:0007669"/>
    <property type="project" value="UniProtKB-SubCell"/>
</dbReference>
<dbReference type="AlphaFoldDB" id="A0A2G1VTF5"/>
<feature type="transmembrane region" description="Helical" evidence="15">
    <location>
        <begin position="766"/>
        <end position="790"/>
    </location>
</feature>
<dbReference type="GO" id="GO:0043682">
    <property type="term" value="F:P-type divalent copper transporter activity"/>
    <property type="evidence" value="ECO:0007669"/>
    <property type="project" value="TreeGrafter"/>
</dbReference>
<comment type="subcellular location">
    <subcellularLocation>
        <location evidence="1">Cell membrane</location>
        <topology evidence="1">Multi-pass membrane protein</topology>
    </subcellularLocation>
</comment>
<reference evidence="17 18" key="1">
    <citation type="submission" date="2017-08" db="EMBL/GenBank/DDBJ databases">
        <title>The whole genome shortgun sequences of strain Leeuwenhoekiella nanhaiensis G18 from the South China Sea.</title>
        <authorList>
            <person name="Liu Q."/>
        </authorList>
    </citation>
    <scope>NUCLEOTIDE SEQUENCE [LARGE SCALE GENOMIC DNA]</scope>
    <source>
        <strain evidence="17 18">G18</strain>
    </source>
</reference>
<evidence type="ECO:0000256" key="3">
    <source>
        <dbReference type="ARBA" id="ARBA00022448"/>
    </source>
</evidence>
<keyword evidence="3" id="KW-0813">Transport</keyword>
<keyword evidence="10" id="KW-0460">Magnesium</keyword>
<organism evidence="17 18">
    <name type="scientific">Leeuwenhoekiella nanhaiensis</name>
    <dbReference type="NCBI Taxonomy" id="1655491"/>
    <lineage>
        <taxon>Bacteria</taxon>
        <taxon>Pseudomonadati</taxon>
        <taxon>Bacteroidota</taxon>
        <taxon>Flavobacteriia</taxon>
        <taxon>Flavobacteriales</taxon>
        <taxon>Flavobacteriaceae</taxon>
        <taxon>Leeuwenhoekiella</taxon>
    </lineage>
</organism>
<evidence type="ECO:0000256" key="13">
    <source>
        <dbReference type="ARBA" id="ARBA00023065"/>
    </source>
</evidence>
<dbReference type="InterPro" id="IPR023299">
    <property type="entry name" value="ATPase_P-typ_cyto_dom_N"/>
</dbReference>
<evidence type="ECO:0000256" key="8">
    <source>
        <dbReference type="ARBA" id="ARBA00022741"/>
    </source>
</evidence>
<dbReference type="SUPFAM" id="SSF55008">
    <property type="entry name" value="HMA, heavy metal-associated domain"/>
    <property type="match status" value="1"/>
</dbReference>
<dbReference type="GO" id="GO:0005524">
    <property type="term" value="F:ATP binding"/>
    <property type="evidence" value="ECO:0007669"/>
    <property type="project" value="UniProtKB-UniRule"/>
</dbReference>
<dbReference type="OrthoDB" id="1521937at2"/>
<dbReference type="InterPro" id="IPR021993">
    <property type="entry name" value="ATPase-cat-bd"/>
</dbReference>
<keyword evidence="9 15" id="KW-0067">ATP-binding</keyword>
<dbReference type="Pfam" id="PF00702">
    <property type="entry name" value="Hydrolase"/>
    <property type="match status" value="1"/>
</dbReference>
<gene>
    <name evidence="17" type="ORF">CJ305_07885</name>
</gene>
<dbReference type="PANTHER" id="PTHR43520">
    <property type="entry name" value="ATP7, ISOFORM B"/>
    <property type="match status" value="1"/>
</dbReference>
<evidence type="ECO:0000256" key="2">
    <source>
        <dbReference type="ARBA" id="ARBA00006024"/>
    </source>
</evidence>
<protein>
    <submittedName>
        <fullName evidence="17">Heavy metal translocating P-type ATPase</fullName>
    </submittedName>
</protein>
<evidence type="ECO:0000256" key="14">
    <source>
        <dbReference type="ARBA" id="ARBA00023136"/>
    </source>
</evidence>
<evidence type="ECO:0000256" key="4">
    <source>
        <dbReference type="ARBA" id="ARBA00022475"/>
    </source>
</evidence>
<dbReference type="Gene3D" id="3.40.50.1000">
    <property type="entry name" value="HAD superfamily/HAD-like"/>
    <property type="match status" value="1"/>
</dbReference>
<dbReference type="GO" id="GO:0055070">
    <property type="term" value="P:copper ion homeostasis"/>
    <property type="evidence" value="ECO:0007669"/>
    <property type="project" value="TreeGrafter"/>
</dbReference>
<dbReference type="InterPro" id="IPR006121">
    <property type="entry name" value="HMA_dom"/>
</dbReference>
<evidence type="ECO:0000313" key="18">
    <source>
        <dbReference type="Proteomes" id="UP000229433"/>
    </source>
</evidence>
<feature type="transmembrane region" description="Helical" evidence="15">
    <location>
        <begin position="262"/>
        <end position="280"/>
    </location>
</feature>
<dbReference type="Pfam" id="PF00403">
    <property type="entry name" value="HMA"/>
    <property type="match status" value="1"/>
</dbReference>
<dbReference type="PROSITE" id="PS50846">
    <property type="entry name" value="HMA_2"/>
    <property type="match status" value="1"/>
</dbReference>
<keyword evidence="12 15" id="KW-1133">Transmembrane helix</keyword>
<dbReference type="PROSITE" id="PS00154">
    <property type="entry name" value="ATPASE_E1_E2"/>
    <property type="match status" value="1"/>
</dbReference>
<dbReference type="GO" id="GO:0005507">
    <property type="term" value="F:copper ion binding"/>
    <property type="evidence" value="ECO:0007669"/>
    <property type="project" value="TreeGrafter"/>
</dbReference>
<keyword evidence="5" id="KW-0597">Phosphoprotein</keyword>
<dbReference type="PANTHER" id="PTHR43520:SF5">
    <property type="entry name" value="CATION-TRANSPORTING P-TYPE ATPASE-RELATED"/>
    <property type="match status" value="1"/>
</dbReference>
<sequence>MESCYHCGDSCGEHALAHRSRYFCCNGCKTVYDILHENNLSYYYDLDKSPGTTPKDFKGRFDYLDNPEIKAKLLDFDEQATQIASFTIPAIHCSSCIWVLENLSKLRPAIKSTQVNFPEKRVRITYNAEEISLKEVVELLCMLGYEPVISLEDFNKKERKKDRSLIYKLGIAGFAFGNIMFLSFPEYFEVEEFWLDRYKPVFRALMLIFSIPVVVYSARHYFISAFKSLRSRMLNIDVPITLGILVLFLRSCYEVITNTGTGFFDSLAGLVFFLLLGKFFQQKTYAYLSFERDYKSYFPIAVTRMETEGTQRESQIPVYEIKPQDRILIRNGELIPVDGILIKGDGLIDYSFVTGEAEPVSKKTGDTVFAGGKQQGGILELSVTKAVEQSYLTQLWSNEVFQKERKNELDSLTTKISKHFTLGVLGIALASSLFWWFVDPSKILHVFTAVLIVACPCALALSAPFTLGNLLRITGKHKFYLKDAGVLEQLAAIDTVVFDKTGTLTSASKEAIRYSGESLTEHEESLLTSTLRASNHPLSRSLYSMFQDYRIKVLDDFEEEPGLGITGTLKKQEIRVGSYAFVNALPPERQQLADNHTSVHIATQTGYKGCYTFQSTYRSALKSVFRELSKNAELVILSGDNDSEQSKLNRLVDVPVAMHFNQKPEDKLKFIKSLQQQGKKVMMIGDGLNDSGALAQSDVGIAISENVNVFSPACDGILDASRFEQLPAFMKLARTGKRVIKWSFVLSLLYNVVGLALAVSGNLKPVYAAILMPLSSISIVAFTTVCTYYFGSSIKKPEEVE</sequence>
<name>A0A2G1VTF5_9FLAO</name>
<accession>A0A2G1VTF5</accession>
<proteinExistence type="inferred from homology"/>
<dbReference type="InterPro" id="IPR059000">
    <property type="entry name" value="ATPase_P-type_domA"/>
</dbReference>
<dbReference type="Gene3D" id="3.30.70.100">
    <property type="match status" value="1"/>
</dbReference>
<evidence type="ECO:0000256" key="1">
    <source>
        <dbReference type="ARBA" id="ARBA00004651"/>
    </source>
</evidence>
<evidence type="ECO:0000313" key="17">
    <source>
        <dbReference type="EMBL" id="PHQ29880.1"/>
    </source>
</evidence>